<dbReference type="HAMAP" id="MF_03111">
    <property type="entry name" value="Coq4"/>
    <property type="match status" value="1"/>
</dbReference>
<accession>A0AAV9AF11</accession>
<dbReference type="PANTHER" id="PTHR12616:SF1">
    <property type="entry name" value="VACUOLAR PROTEIN SORTING-ASSOCIATED PROTEIN 41 HOMOLOG"/>
    <property type="match status" value="1"/>
</dbReference>
<reference evidence="8" key="2">
    <citation type="submission" date="2023-06" db="EMBL/GenBank/DDBJ databases">
        <authorList>
            <person name="Ma L."/>
            <person name="Liu K.-W."/>
            <person name="Li Z."/>
            <person name="Hsiao Y.-Y."/>
            <person name="Qi Y."/>
            <person name="Fu T."/>
            <person name="Tang G."/>
            <person name="Zhang D."/>
            <person name="Sun W.-H."/>
            <person name="Liu D.-K."/>
            <person name="Li Y."/>
            <person name="Chen G.-Z."/>
            <person name="Liu X.-D."/>
            <person name="Liao X.-Y."/>
            <person name="Jiang Y.-T."/>
            <person name="Yu X."/>
            <person name="Hao Y."/>
            <person name="Huang J."/>
            <person name="Zhao X.-W."/>
            <person name="Ke S."/>
            <person name="Chen Y.-Y."/>
            <person name="Wu W.-L."/>
            <person name="Hsu J.-L."/>
            <person name="Lin Y.-F."/>
            <person name="Huang M.-D."/>
            <person name="Li C.-Y."/>
            <person name="Huang L."/>
            <person name="Wang Z.-W."/>
            <person name="Zhao X."/>
            <person name="Zhong W.-Y."/>
            <person name="Peng D.-H."/>
            <person name="Ahmad S."/>
            <person name="Lan S."/>
            <person name="Zhang J.-S."/>
            <person name="Tsai W.-C."/>
            <person name="Van De Peer Y."/>
            <person name="Liu Z.-J."/>
        </authorList>
    </citation>
    <scope>NUCLEOTIDE SEQUENCE</scope>
    <source>
        <strain evidence="8">SCP</strain>
        <tissue evidence="8">Leaves</tissue>
    </source>
</reference>
<dbReference type="GO" id="GO:0008270">
    <property type="term" value="F:zinc ion binding"/>
    <property type="evidence" value="ECO:0007669"/>
    <property type="project" value="UniProtKB-UniRule"/>
</dbReference>
<organism evidence="8 9">
    <name type="scientific">Acorus gramineus</name>
    <name type="common">Dwarf sweet flag</name>
    <dbReference type="NCBI Taxonomy" id="55184"/>
    <lineage>
        <taxon>Eukaryota</taxon>
        <taxon>Viridiplantae</taxon>
        <taxon>Streptophyta</taxon>
        <taxon>Embryophyta</taxon>
        <taxon>Tracheophyta</taxon>
        <taxon>Spermatophyta</taxon>
        <taxon>Magnoliopsida</taxon>
        <taxon>Liliopsida</taxon>
        <taxon>Acoraceae</taxon>
        <taxon>Acorus</taxon>
    </lineage>
</organism>
<evidence type="ECO:0000256" key="5">
    <source>
        <dbReference type="SAM" id="MobiDB-lite"/>
    </source>
</evidence>
<keyword evidence="3" id="KW-0831">Ubiquinone biosynthesis</keyword>
<comment type="catalytic activity">
    <reaction evidence="3">
        <text>a 4-hydroxy-3-methoxy-5-(all-trans-polyprenyl)benzoate + H(+) = a 2-methoxy-6-(all-trans-polyprenyl)phenol + CO2</text>
        <dbReference type="Rhea" id="RHEA:81179"/>
        <dbReference type="Rhea" id="RHEA-COMP:9551"/>
        <dbReference type="Rhea" id="RHEA-COMP:10931"/>
        <dbReference type="ChEBI" id="CHEBI:15378"/>
        <dbReference type="ChEBI" id="CHEBI:16526"/>
        <dbReference type="ChEBI" id="CHEBI:62731"/>
        <dbReference type="ChEBI" id="CHEBI:84443"/>
        <dbReference type="EC" id="4.1.1.130"/>
    </reaction>
</comment>
<dbReference type="CDD" id="cd16687">
    <property type="entry name" value="RING-H2_Vps8"/>
    <property type="match status" value="1"/>
</dbReference>
<sequence>MSSNFVENGVEGDDERDEDEEDDEEEEEEEEEEPRLKYQRMSGSIPSLLSNDAASSIAVAERMIALGTHDGTVHILDFQGNQVKAFSAHTATVNDLSFDMEGEYIGSCSDDGFVVINGLFTDEIMKFEYHRPMKAIALDPEYSRSTSRRFVAGGLAGNLFLNTKKWLGHRDQILHSGEGPIHAVKWRTSLVAWANDAGVKVYDMANNQRITFIERPRGSPRPELLLPQLVWQDDTLLVIGWGTCAKIAAIRTNSPGASNGALKNISFSSVKYVDIVASFQTGYFISGIAPYGDALVVLAYIPGEENGEKEFSSAVPRQGTAQRPEVRIVTWKNEELATDALPVHGYEHYKAKDYVLAHVPFTGSSYAGGQWAAGDEPLYYIVSPKDVVIARPRDAEDHINWLVQHGWHEKALAAVEAGQGRTELLDEVGSGYLDHLILERKYAEAASLCPKLLRGSASAWERWVFHFAHLRQLPVLVPYIPIENPKLNDTAYEVALVALATNPSFHMDLLTTVKSWPPVIYSVLPVISAIEPQLNTSSMTDTLKEALAELYVINSQYEKALALYADLRKPEIFEFIEKHNLHDAIPDKIELYADYEPKMLLTFLRSSQHYRLDKAYEICVKKDLVREQVFILGRMGNTKQALAVIINKLEDIEEAIEFVTMQNDDELWEELITQCLRKPEMVGVLLEHTVGNLDPLYIVNIVPNGLQIPRLRDRLIRIITDYRTETSLRQGCNDILKADCVNLLLKYYKEARHAVYLGEEEDHGKIEDDEAPETSERAPNIRTSVVKSKMRGGGRCCMCFDPFNIRDLSVVVFFCCHAYHVACLSSSDSLGVNDNVSDSEDEGDDTAPGAARMRCVLCTTAAGFFYHCKGLDKMIPGARIRLSGWQQAAVAVGSAIGALMDPRRADLIAALGETTGKPAFERVLELMKSSPEGRDILLERPRVISSNVAHAWDLPEPTFGAAYARFMGSRNFSPDDRPPVRFMDTEELAFVATRAREVHDFWHVLFGLPTNLIGESSLKVIEFEQMYLPMCLLSVIGGSARFSEKQRALFFKHYFPWATRAGLRCTDLMCVYYERHFDEDLEDVRRKWGIIPCPDPRH</sequence>
<feature type="binding site" evidence="3">
    <location>
        <position position="1015"/>
    </location>
    <ligand>
        <name>Zn(2+)</name>
        <dbReference type="ChEBI" id="CHEBI:29105"/>
    </ligand>
</feature>
<name>A0AAV9AF11_ACOGR</name>
<dbReference type="Pfam" id="PF23411">
    <property type="entry name" value="Beta-prop_Vps41"/>
    <property type="match status" value="1"/>
</dbReference>
<keyword evidence="3" id="KW-0999">Mitochondrion inner membrane</keyword>
<comment type="subcellular location">
    <subcellularLocation>
        <location evidence="3">Mitochondrion inner membrane</location>
        <topology evidence="3">Peripheral membrane protein</topology>
        <orientation evidence="3">Matrix side</orientation>
    </subcellularLocation>
</comment>
<keyword evidence="3" id="KW-0496">Mitochondrion</keyword>
<evidence type="ECO:0000259" key="7">
    <source>
        <dbReference type="Pfam" id="PF23555"/>
    </source>
</evidence>
<comment type="caution">
    <text evidence="8">The sequence shown here is derived from an EMBL/GenBank/DDBJ whole genome shotgun (WGS) entry which is preliminary data.</text>
</comment>
<feature type="region of interest" description="Disordered" evidence="5">
    <location>
        <begin position="1"/>
        <end position="40"/>
    </location>
</feature>
<evidence type="ECO:0000256" key="4">
    <source>
        <dbReference type="PROSITE-ProRule" id="PRU01006"/>
    </source>
</evidence>
<dbReference type="Pfam" id="PF23556">
    <property type="entry name" value="TPR_Vps41"/>
    <property type="match status" value="1"/>
</dbReference>
<keyword evidence="3" id="KW-0862">Zinc</keyword>
<dbReference type="GO" id="GO:0120539">
    <property type="term" value="F:4-hydroxy-3-methoxy-5-polyprenylbenzoate decarboxylase activity"/>
    <property type="evidence" value="ECO:0007669"/>
    <property type="project" value="UniProtKB-EC"/>
</dbReference>
<proteinExistence type="inferred from homology"/>
<dbReference type="SUPFAM" id="SSF50978">
    <property type="entry name" value="WD40 repeat-like"/>
    <property type="match status" value="1"/>
</dbReference>
<dbReference type="SMART" id="SM00320">
    <property type="entry name" value="WD40"/>
    <property type="match status" value="3"/>
</dbReference>
<evidence type="ECO:0000313" key="8">
    <source>
        <dbReference type="EMBL" id="KAK1262767.1"/>
    </source>
</evidence>
<dbReference type="InterPro" id="IPR007715">
    <property type="entry name" value="Coq4"/>
</dbReference>
<dbReference type="EC" id="4.1.1.130" evidence="3"/>
<protein>
    <recommendedName>
        <fullName evidence="3">Ubiquinone biosynthesis protein COQ4 homolog, mitochondrial</fullName>
    </recommendedName>
    <alternativeName>
        <fullName evidence="3">4-hydroxy-3-methoxy-5-polyprenylbenzoate decarboxylase</fullName>
        <ecNumber evidence="3">4.1.1.130</ecNumber>
    </alternativeName>
    <alternativeName>
        <fullName evidence="3">Coenzyme Q biosynthesis protein 4 homolog</fullName>
    </alternativeName>
</protein>
<dbReference type="GO" id="GO:0005770">
    <property type="term" value="C:late endosome"/>
    <property type="evidence" value="ECO:0007669"/>
    <property type="project" value="TreeGrafter"/>
</dbReference>
<keyword evidence="1" id="KW-0813">Transport</keyword>
<keyword evidence="2" id="KW-0653">Protein transport</keyword>
<feature type="compositionally biased region" description="Acidic residues" evidence="5">
    <location>
        <begin position="10"/>
        <end position="33"/>
    </location>
</feature>
<evidence type="ECO:0000256" key="2">
    <source>
        <dbReference type="ARBA" id="ARBA00022927"/>
    </source>
</evidence>
<feature type="binding site" evidence="3">
    <location>
        <position position="1000"/>
    </location>
    <ligand>
        <name>Zn(2+)</name>
        <dbReference type="ChEBI" id="CHEBI:29105"/>
    </ligand>
</feature>
<dbReference type="InterPro" id="IPR057779">
    <property type="entry name" value="Znf_RING_Vps41"/>
</dbReference>
<keyword evidence="3" id="KW-0479">Metal-binding</keyword>
<dbReference type="InterPro" id="IPR001680">
    <property type="entry name" value="WD40_rpt"/>
</dbReference>
<evidence type="ECO:0000259" key="6">
    <source>
        <dbReference type="Pfam" id="PF23411"/>
    </source>
</evidence>
<keyword evidence="3" id="KW-0472">Membrane</keyword>
<dbReference type="GO" id="GO:0006623">
    <property type="term" value="P:protein targeting to vacuole"/>
    <property type="evidence" value="ECO:0007669"/>
    <property type="project" value="InterPro"/>
</dbReference>
<keyword evidence="3" id="KW-0456">Lyase</keyword>
<dbReference type="PANTHER" id="PTHR12616">
    <property type="entry name" value="VACUOLAR PROTEIN SORTING VPS41"/>
    <property type="match status" value="1"/>
</dbReference>
<dbReference type="Proteomes" id="UP001179952">
    <property type="component" value="Unassembled WGS sequence"/>
</dbReference>
<dbReference type="GO" id="GO:0034058">
    <property type="term" value="P:endosomal vesicle fusion"/>
    <property type="evidence" value="ECO:0007669"/>
    <property type="project" value="TreeGrafter"/>
</dbReference>
<feature type="binding site" evidence="3">
    <location>
        <position position="999"/>
    </location>
    <ligand>
        <name>Zn(2+)</name>
        <dbReference type="ChEBI" id="CHEBI:29105"/>
    </ligand>
</feature>
<dbReference type="GO" id="GO:0009267">
    <property type="term" value="P:cellular response to starvation"/>
    <property type="evidence" value="ECO:0007669"/>
    <property type="project" value="TreeGrafter"/>
</dbReference>
<dbReference type="Pfam" id="PF23555">
    <property type="entry name" value="zf-RING_Vps41"/>
    <property type="match status" value="1"/>
</dbReference>
<dbReference type="EMBL" id="JAUJYN010000010">
    <property type="protein sequence ID" value="KAK1262767.1"/>
    <property type="molecule type" value="Genomic_DNA"/>
</dbReference>
<dbReference type="GO" id="GO:0016236">
    <property type="term" value="P:macroautophagy"/>
    <property type="evidence" value="ECO:0007669"/>
    <property type="project" value="TreeGrafter"/>
</dbReference>
<gene>
    <name evidence="8" type="ORF">QJS04_geneDACA019551</name>
</gene>
<dbReference type="InterPro" id="IPR011990">
    <property type="entry name" value="TPR-like_helical_dom_sf"/>
</dbReference>
<dbReference type="SMART" id="SM00299">
    <property type="entry name" value="CLH"/>
    <property type="match status" value="1"/>
</dbReference>
<evidence type="ECO:0000256" key="3">
    <source>
        <dbReference type="HAMAP-Rule" id="MF_03111"/>
    </source>
</evidence>
<dbReference type="Gene3D" id="1.25.40.10">
    <property type="entry name" value="Tetratricopeptide repeat domain"/>
    <property type="match status" value="1"/>
</dbReference>
<evidence type="ECO:0000313" key="9">
    <source>
        <dbReference type="Proteomes" id="UP001179952"/>
    </source>
</evidence>
<dbReference type="Pfam" id="PF05019">
    <property type="entry name" value="Coq4"/>
    <property type="match status" value="1"/>
</dbReference>
<comment type="subunit">
    <text evidence="3">Component of a multi-subunit COQ enzyme complex.</text>
</comment>
<reference evidence="8" key="1">
    <citation type="journal article" date="2023" name="Nat. Commun.">
        <title>Diploid and tetraploid genomes of Acorus and the evolution of monocots.</title>
        <authorList>
            <person name="Ma L."/>
            <person name="Liu K.W."/>
            <person name="Li Z."/>
            <person name="Hsiao Y.Y."/>
            <person name="Qi Y."/>
            <person name="Fu T."/>
            <person name="Tang G.D."/>
            <person name="Zhang D."/>
            <person name="Sun W.H."/>
            <person name="Liu D.K."/>
            <person name="Li Y."/>
            <person name="Chen G.Z."/>
            <person name="Liu X.D."/>
            <person name="Liao X.Y."/>
            <person name="Jiang Y.T."/>
            <person name="Yu X."/>
            <person name="Hao Y."/>
            <person name="Huang J."/>
            <person name="Zhao X.W."/>
            <person name="Ke S."/>
            <person name="Chen Y.Y."/>
            <person name="Wu W.L."/>
            <person name="Hsu J.L."/>
            <person name="Lin Y.F."/>
            <person name="Huang M.D."/>
            <person name="Li C.Y."/>
            <person name="Huang L."/>
            <person name="Wang Z.W."/>
            <person name="Zhao X."/>
            <person name="Zhong W.Y."/>
            <person name="Peng D.H."/>
            <person name="Ahmad S."/>
            <person name="Lan S."/>
            <person name="Zhang J.S."/>
            <person name="Tsai W.C."/>
            <person name="Van de Peer Y."/>
            <person name="Liu Z.J."/>
        </authorList>
    </citation>
    <scope>NUCLEOTIDE SEQUENCE</scope>
    <source>
        <strain evidence="8">SCP</strain>
    </source>
</reference>
<dbReference type="GO" id="GO:0031314">
    <property type="term" value="C:extrinsic component of mitochondrial inner membrane"/>
    <property type="evidence" value="ECO:0007669"/>
    <property type="project" value="UniProtKB-UniRule"/>
</dbReference>
<comment type="cofactor">
    <cofactor evidence="3">
        <name>Zn(2+)</name>
        <dbReference type="ChEBI" id="CHEBI:29105"/>
    </cofactor>
</comment>
<dbReference type="PROSITE" id="PS50236">
    <property type="entry name" value="CHCR"/>
    <property type="match status" value="1"/>
</dbReference>
<dbReference type="InterPro" id="IPR057780">
    <property type="entry name" value="Beta-prop_Vps41"/>
</dbReference>
<feature type="binding site" evidence="3">
    <location>
        <position position="1003"/>
    </location>
    <ligand>
        <name>Zn(2+)</name>
        <dbReference type="ChEBI" id="CHEBI:29105"/>
    </ligand>
</feature>
<comment type="similarity">
    <text evidence="3">Belongs to the COQ4 family.</text>
</comment>
<dbReference type="FunFam" id="2.130.10.10:FF:000554">
    <property type="entry name" value="Vacuolar protein sorting-associated protein 41 homolog"/>
    <property type="match status" value="1"/>
</dbReference>
<dbReference type="Gene3D" id="2.130.10.10">
    <property type="entry name" value="YVTN repeat-like/Quinoprotein amine dehydrogenase"/>
    <property type="match status" value="1"/>
</dbReference>
<evidence type="ECO:0000256" key="1">
    <source>
        <dbReference type="ARBA" id="ARBA00022448"/>
    </source>
</evidence>
<feature type="repeat" description="CHCR" evidence="4">
    <location>
        <begin position="527"/>
        <end position="684"/>
    </location>
</feature>
<dbReference type="InterPro" id="IPR036322">
    <property type="entry name" value="WD40_repeat_dom_sf"/>
</dbReference>
<dbReference type="GO" id="GO:0030897">
    <property type="term" value="C:HOPS complex"/>
    <property type="evidence" value="ECO:0007669"/>
    <property type="project" value="TreeGrafter"/>
</dbReference>
<feature type="domain" description="Vps41 C-terminal RING finger" evidence="7">
    <location>
        <begin position="795"/>
        <end position="827"/>
    </location>
</feature>
<dbReference type="InterPro" id="IPR045111">
    <property type="entry name" value="Vps41/Vps8"/>
</dbReference>
<dbReference type="AlphaFoldDB" id="A0AAV9AF11"/>
<comment type="function">
    <text evidence="3">Lyase that catalyzes the C1-decarboxylation of 4-hydroxy-3-methoxy-5-(all-trans-polyprenyl)benzoic acid into 2-methoxy-6-(all-trans-polyprenyl)phenol during ubiquinone biosynthesis.</text>
</comment>
<dbReference type="InterPro" id="IPR027540">
    <property type="entry name" value="Coq4_euk"/>
</dbReference>
<feature type="domain" description="Vps41 beta-propeller" evidence="6">
    <location>
        <begin position="36"/>
        <end position="391"/>
    </location>
</feature>
<dbReference type="InterPro" id="IPR000547">
    <property type="entry name" value="Clathrin_H-chain/VPS_repeat"/>
</dbReference>
<keyword evidence="9" id="KW-1185">Reference proteome</keyword>
<comment type="pathway">
    <text evidence="3">Cofactor biosynthesis; ubiquinone biosynthesis.</text>
</comment>
<dbReference type="InterPro" id="IPR015943">
    <property type="entry name" value="WD40/YVTN_repeat-like_dom_sf"/>
</dbReference>